<dbReference type="GO" id="GO:0050797">
    <property type="term" value="F:thymidylate synthase (FAD) activity"/>
    <property type="evidence" value="ECO:0007669"/>
    <property type="project" value="UniProtKB-UniRule"/>
</dbReference>
<comment type="caution">
    <text evidence="2">The sequence shown here is derived from an EMBL/GenBank/DDBJ whole genome shotgun (WGS) entry which is preliminary data.</text>
</comment>
<sequence>MRIVEPWIQVEKIDGKKIMKRIERACRTCYRSEGKITEDSYKKLLTNCITRGHESVLEHEKVTVRIYSDVGSYKDLTRHRFASFSVESTRYCSYDKDKYGNEIAFINPVYIEDKKMYEIWKNTMQEIENGYIKMKELGATTDMCRELLPHSTAGEYTMTANIREWKHILSLRTTKHVHPSIRQVLIPLLKYFKEEMPEIFGDIEYDVDFNPNYYAKLSIEDEI</sequence>
<dbReference type="GO" id="GO:0006231">
    <property type="term" value="P:dTMP biosynthetic process"/>
    <property type="evidence" value="ECO:0007669"/>
    <property type="project" value="UniProtKB-UniRule"/>
</dbReference>
<evidence type="ECO:0000256" key="1">
    <source>
        <dbReference type="NCBIfam" id="TIGR02170"/>
    </source>
</evidence>
<dbReference type="Proteomes" id="UP000824093">
    <property type="component" value="Unassembled WGS sequence"/>
</dbReference>
<dbReference type="EMBL" id="DVNH01000021">
    <property type="protein sequence ID" value="HIU51600.1"/>
    <property type="molecule type" value="Genomic_DNA"/>
</dbReference>
<dbReference type="EC" id="2.1.1.148" evidence="1"/>
<dbReference type="GO" id="GO:0070402">
    <property type="term" value="F:NADPH binding"/>
    <property type="evidence" value="ECO:0007669"/>
    <property type="project" value="TreeGrafter"/>
</dbReference>
<proteinExistence type="predicted"/>
<dbReference type="GO" id="GO:0050660">
    <property type="term" value="F:flavin adenine dinucleotide binding"/>
    <property type="evidence" value="ECO:0007669"/>
    <property type="project" value="UniProtKB-UniRule"/>
</dbReference>
<organism evidence="2 3">
    <name type="scientific">Candidatus Merdicola faecigallinarum</name>
    <dbReference type="NCBI Taxonomy" id="2840862"/>
    <lineage>
        <taxon>Bacteria</taxon>
        <taxon>Bacillati</taxon>
        <taxon>Bacillota</taxon>
        <taxon>Clostridia</taxon>
        <taxon>Candidatus Merdicola</taxon>
    </lineage>
</organism>
<dbReference type="GO" id="GO:0032259">
    <property type="term" value="P:methylation"/>
    <property type="evidence" value="ECO:0007669"/>
    <property type="project" value="UniProtKB-KW"/>
</dbReference>
<evidence type="ECO:0000313" key="2">
    <source>
        <dbReference type="EMBL" id="HIU51600.1"/>
    </source>
</evidence>
<dbReference type="PROSITE" id="PS51331">
    <property type="entry name" value="THYX"/>
    <property type="match status" value="1"/>
</dbReference>
<dbReference type="PANTHER" id="PTHR34934:SF1">
    <property type="entry name" value="FLAVIN-DEPENDENT THYMIDYLATE SYNTHASE"/>
    <property type="match status" value="1"/>
</dbReference>
<dbReference type="Pfam" id="PF02511">
    <property type="entry name" value="Thy1"/>
    <property type="match status" value="1"/>
</dbReference>
<dbReference type="InterPro" id="IPR003669">
    <property type="entry name" value="Thymidylate_synthase_ThyX"/>
</dbReference>
<dbReference type="AlphaFoldDB" id="A0A9D1M0V3"/>
<keyword evidence="2" id="KW-0489">Methyltransferase</keyword>
<protein>
    <recommendedName>
        <fullName evidence="1">FAD-dependent thymidylate synthase</fullName>
        <ecNumber evidence="1">2.1.1.148</ecNumber>
    </recommendedName>
</protein>
<reference evidence="2" key="2">
    <citation type="journal article" date="2021" name="PeerJ">
        <title>Extensive microbial diversity within the chicken gut microbiome revealed by metagenomics and culture.</title>
        <authorList>
            <person name="Gilroy R."/>
            <person name="Ravi A."/>
            <person name="Getino M."/>
            <person name="Pursley I."/>
            <person name="Horton D.L."/>
            <person name="Alikhan N.F."/>
            <person name="Baker D."/>
            <person name="Gharbi K."/>
            <person name="Hall N."/>
            <person name="Watson M."/>
            <person name="Adriaenssens E.M."/>
            <person name="Foster-Nyarko E."/>
            <person name="Jarju S."/>
            <person name="Secka A."/>
            <person name="Antonio M."/>
            <person name="Oren A."/>
            <person name="Chaudhuri R.R."/>
            <person name="La Ragione R."/>
            <person name="Hildebrand F."/>
            <person name="Pallen M.J."/>
        </authorList>
    </citation>
    <scope>NUCLEOTIDE SEQUENCE</scope>
    <source>
        <strain evidence="2">CHK195-15760</strain>
    </source>
</reference>
<accession>A0A9D1M0V3</accession>
<dbReference type="PANTHER" id="PTHR34934">
    <property type="entry name" value="FLAVIN-DEPENDENT THYMIDYLATE SYNTHASE"/>
    <property type="match status" value="1"/>
</dbReference>
<dbReference type="InterPro" id="IPR036098">
    <property type="entry name" value="Thymidylate_synthase_ThyX_sf"/>
</dbReference>
<keyword evidence="2" id="KW-0808">Transferase</keyword>
<reference evidence="2" key="1">
    <citation type="submission" date="2020-10" db="EMBL/GenBank/DDBJ databases">
        <authorList>
            <person name="Gilroy R."/>
        </authorList>
    </citation>
    <scope>NUCLEOTIDE SEQUENCE</scope>
    <source>
        <strain evidence="2">CHK195-15760</strain>
    </source>
</reference>
<dbReference type="SUPFAM" id="SSF69796">
    <property type="entry name" value="Thymidylate synthase-complementing protein Thy1"/>
    <property type="match status" value="1"/>
</dbReference>
<dbReference type="NCBIfam" id="TIGR02170">
    <property type="entry name" value="thyX"/>
    <property type="match status" value="1"/>
</dbReference>
<dbReference type="Gene3D" id="3.30.1360.170">
    <property type="match status" value="1"/>
</dbReference>
<name>A0A9D1M0V3_9FIRM</name>
<dbReference type="CDD" id="cd20175">
    <property type="entry name" value="ThyX"/>
    <property type="match status" value="1"/>
</dbReference>
<dbReference type="GO" id="GO:0004799">
    <property type="term" value="F:thymidylate synthase activity"/>
    <property type="evidence" value="ECO:0007669"/>
    <property type="project" value="TreeGrafter"/>
</dbReference>
<evidence type="ECO:0000313" key="3">
    <source>
        <dbReference type="Proteomes" id="UP000824093"/>
    </source>
</evidence>
<gene>
    <name evidence="2" type="primary">thyX</name>
    <name evidence="2" type="ORF">IAB70_03125</name>
</gene>